<organism evidence="1 2">
    <name type="scientific">Morella rubra</name>
    <name type="common">Chinese bayberry</name>
    <dbReference type="NCBI Taxonomy" id="262757"/>
    <lineage>
        <taxon>Eukaryota</taxon>
        <taxon>Viridiplantae</taxon>
        <taxon>Streptophyta</taxon>
        <taxon>Embryophyta</taxon>
        <taxon>Tracheophyta</taxon>
        <taxon>Spermatophyta</taxon>
        <taxon>Magnoliopsida</taxon>
        <taxon>eudicotyledons</taxon>
        <taxon>Gunneridae</taxon>
        <taxon>Pentapetalae</taxon>
        <taxon>rosids</taxon>
        <taxon>fabids</taxon>
        <taxon>Fagales</taxon>
        <taxon>Myricaceae</taxon>
        <taxon>Morella</taxon>
    </lineage>
</organism>
<dbReference type="GO" id="GO:0048364">
    <property type="term" value="P:root development"/>
    <property type="evidence" value="ECO:0007669"/>
    <property type="project" value="InterPro"/>
</dbReference>
<gene>
    <name evidence="1" type="ORF">CJ030_MR4G016096</name>
</gene>
<evidence type="ECO:0000313" key="1">
    <source>
        <dbReference type="EMBL" id="KAB1216891.1"/>
    </source>
</evidence>
<dbReference type="GO" id="GO:0048367">
    <property type="term" value="P:shoot system development"/>
    <property type="evidence" value="ECO:0007669"/>
    <property type="project" value="InterPro"/>
</dbReference>
<dbReference type="OrthoDB" id="1701699at2759"/>
<keyword evidence="2" id="KW-1185">Reference proteome</keyword>
<dbReference type="EMBL" id="RXIC02000022">
    <property type="protein sequence ID" value="KAB1216891.1"/>
    <property type="molecule type" value="Genomic_DNA"/>
</dbReference>
<dbReference type="AlphaFoldDB" id="A0A6A1VVD0"/>
<comment type="caution">
    <text evidence="1">The sequence shown here is derived from an EMBL/GenBank/DDBJ whole genome shotgun (WGS) entry which is preliminary data.</text>
</comment>
<dbReference type="Proteomes" id="UP000516437">
    <property type="component" value="Chromosome 4"/>
</dbReference>
<dbReference type="PANTHER" id="PTHR33070">
    <property type="entry name" value="OS06G0725500 PROTEIN"/>
    <property type="match status" value="1"/>
</dbReference>
<sequence length="148" mass="16790">MAASPFNQKSHHHACSNSLATRTHPIISEFNEQLNRLRDSEATSSSSTSISEKLNGLQDLYDCVDKLLLLPFTQAVAHEQQEKWVNELLDGSLRLLDVCSTSRDALLQTKEFTRDLQSILRRRQGSKMELAKEGEKYLTSRKVVKKAM</sequence>
<protein>
    <submittedName>
        <fullName evidence="1">Uncharacterized protein</fullName>
    </submittedName>
</protein>
<evidence type="ECO:0000313" key="2">
    <source>
        <dbReference type="Proteomes" id="UP000516437"/>
    </source>
</evidence>
<dbReference type="InterPro" id="IPR004320">
    <property type="entry name" value="BPS1_pln"/>
</dbReference>
<dbReference type="PANTHER" id="PTHR33070:SF129">
    <property type="entry name" value="DUF241 DOMAIN PROTEIN"/>
    <property type="match status" value="1"/>
</dbReference>
<name>A0A6A1VVD0_9ROSI</name>
<reference evidence="1 2" key="1">
    <citation type="journal article" date="2019" name="Plant Biotechnol. J.">
        <title>The red bayberry genome and genetic basis of sex determination.</title>
        <authorList>
            <person name="Jia H.M."/>
            <person name="Jia H.J."/>
            <person name="Cai Q.L."/>
            <person name="Wang Y."/>
            <person name="Zhao H.B."/>
            <person name="Yang W.F."/>
            <person name="Wang G.Y."/>
            <person name="Li Y.H."/>
            <person name="Zhan D.L."/>
            <person name="Shen Y.T."/>
            <person name="Niu Q.F."/>
            <person name="Chang L."/>
            <person name="Qiu J."/>
            <person name="Zhao L."/>
            <person name="Xie H.B."/>
            <person name="Fu W.Y."/>
            <person name="Jin J."/>
            <person name="Li X.W."/>
            <person name="Jiao Y."/>
            <person name="Zhou C.C."/>
            <person name="Tu T."/>
            <person name="Chai C.Y."/>
            <person name="Gao J.L."/>
            <person name="Fan L.J."/>
            <person name="van de Weg E."/>
            <person name="Wang J.Y."/>
            <person name="Gao Z.S."/>
        </authorList>
    </citation>
    <scope>NUCLEOTIDE SEQUENCE [LARGE SCALE GENOMIC DNA]</scope>
    <source>
        <tissue evidence="1">Leaves</tissue>
    </source>
</reference>
<accession>A0A6A1VVD0</accession>
<dbReference type="Pfam" id="PF03087">
    <property type="entry name" value="BPS1"/>
    <property type="match status" value="1"/>
</dbReference>
<proteinExistence type="predicted"/>